<evidence type="ECO:0000256" key="4">
    <source>
        <dbReference type="ARBA" id="ARBA00022679"/>
    </source>
</evidence>
<dbReference type="OrthoDB" id="2139606at2759"/>
<evidence type="ECO:0000313" key="14">
    <source>
        <dbReference type="EMBL" id="RLV99933.1"/>
    </source>
</evidence>
<evidence type="ECO:0000256" key="2">
    <source>
        <dbReference type="ARBA" id="ARBA00008661"/>
    </source>
</evidence>
<dbReference type="Pfam" id="PF01762">
    <property type="entry name" value="Galactosyl_T"/>
    <property type="match status" value="1"/>
</dbReference>
<dbReference type="EMBL" id="QUSF01000030">
    <property type="protein sequence ID" value="RLV99933.1"/>
    <property type="molecule type" value="Genomic_DNA"/>
</dbReference>
<keyword evidence="10" id="KW-0325">Glycoprotein</keyword>
<feature type="region of interest" description="Disordered" evidence="13">
    <location>
        <begin position="454"/>
        <end position="475"/>
    </location>
</feature>
<keyword evidence="9 12" id="KW-0472">Membrane</keyword>
<protein>
    <recommendedName>
        <fullName evidence="12">Hexosyltransferase</fullName>
        <ecNumber evidence="12">2.4.1.-</ecNumber>
    </recommendedName>
</protein>
<accession>A0A3L8SCD1</accession>
<keyword evidence="4" id="KW-0808">Transferase</keyword>
<evidence type="ECO:0000256" key="11">
    <source>
        <dbReference type="ARBA" id="ARBA00043952"/>
    </source>
</evidence>
<evidence type="ECO:0000256" key="12">
    <source>
        <dbReference type="RuleBase" id="RU363063"/>
    </source>
</evidence>
<evidence type="ECO:0000256" key="3">
    <source>
        <dbReference type="ARBA" id="ARBA00022676"/>
    </source>
</evidence>
<comment type="pathway">
    <text evidence="11">Protein modification.</text>
</comment>
<dbReference type="STRING" id="44316.ENSEGOP00005015404"/>
<comment type="subcellular location">
    <subcellularLocation>
        <location evidence="1 12">Golgi apparatus membrane</location>
        <topology evidence="1 12">Single-pass type II membrane protein</topology>
    </subcellularLocation>
</comment>
<dbReference type="GO" id="GO:0008532">
    <property type="term" value="F:N-acetyllactosaminide beta-1,3-N-acetylglucosaminyltransferase activity"/>
    <property type="evidence" value="ECO:0007669"/>
    <property type="project" value="TreeGrafter"/>
</dbReference>
<evidence type="ECO:0000256" key="5">
    <source>
        <dbReference type="ARBA" id="ARBA00022692"/>
    </source>
</evidence>
<evidence type="ECO:0000256" key="9">
    <source>
        <dbReference type="ARBA" id="ARBA00023136"/>
    </source>
</evidence>
<dbReference type="Proteomes" id="UP000276834">
    <property type="component" value="Unassembled WGS sequence"/>
</dbReference>
<dbReference type="PANTHER" id="PTHR11214">
    <property type="entry name" value="BETA-1,3-N-ACETYLGLUCOSAMINYLTRANSFERASE"/>
    <property type="match status" value="1"/>
</dbReference>
<dbReference type="FunFam" id="3.90.550.50:FF:000009">
    <property type="entry name" value="Hexosyltransferase"/>
    <property type="match status" value="1"/>
</dbReference>
<keyword evidence="8 12" id="KW-0333">Golgi apparatus</keyword>
<evidence type="ECO:0000256" key="13">
    <source>
        <dbReference type="SAM" id="MobiDB-lite"/>
    </source>
</evidence>
<evidence type="ECO:0000313" key="15">
    <source>
        <dbReference type="Proteomes" id="UP000276834"/>
    </source>
</evidence>
<keyword evidence="5 12" id="KW-0812">Transmembrane</keyword>
<keyword evidence="7 12" id="KW-1133">Transmembrane helix</keyword>
<evidence type="ECO:0000256" key="1">
    <source>
        <dbReference type="ARBA" id="ARBA00004323"/>
    </source>
</evidence>
<gene>
    <name evidence="14" type="ORF">DV515_00009327</name>
</gene>
<comment type="similarity">
    <text evidence="2 12">Belongs to the glycosyltransferase 31 family.</text>
</comment>
<sequence length="475" mass="54860">MYPRIKSLVLYIFSITLLAWVFYMKKEAKLAASSAEQKVDVVDHRLQPLVLDSAEHSKCVPNLTFANAFLSLPEPHRVFLTYKHCRNFSVLLRPSRCSKEMFLLLAIKSSPINVDRRVAIRNTWGKEVSIGGRRIRLVFLLGRSEAKIQLQPLHQLLAYENQEFDDILQWDFVDDFFNLTLKELHFLRWFTEDCQHARFVLKGDDDVFVNTYNIVEFLQELDPEQDLFVGDVIANARPIRNTKVKYFIPEPMYGATFYPLYAGGGGYVMSRETVRRLQSTAEDMELFPIDDVFVGMCLAKMSVIPKNHAGFKTFGIQRPFNPFDPCLYKELMVVHRLNPTEMWIMWTLVKDDSIRPSASSKRQVLGTILWALLLVLERRLDRAGTVVPCELLCQHFCDPLHDSQCKLRSTEHDVMSVVGLANLVSAFWDSSRTSCTCDFTTWMWLRAVTEAWPSSENTPTDRLSSQKQNVRAQHL</sequence>
<evidence type="ECO:0000256" key="8">
    <source>
        <dbReference type="ARBA" id="ARBA00023034"/>
    </source>
</evidence>
<dbReference type="InterPro" id="IPR002659">
    <property type="entry name" value="Glyco_trans_31"/>
</dbReference>
<keyword evidence="3 12" id="KW-0328">Glycosyltransferase</keyword>
<evidence type="ECO:0000256" key="7">
    <source>
        <dbReference type="ARBA" id="ARBA00022989"/>
    </source>
</evidence>
<dbReference type="GO" id="GO:0000139">
    <property type="term" value="C:Golgi membrane"/>
    <property type="evidence" value="ECO:0007669"/>
    <property type="project" value="UniProtKB-SubCell"/>
</dbReference>
<dbReference type="PANTHER" id="PTHR11214:SF368">
    <property type="entry name" value="N-ACETYLLACTOSAMINIDE BETA-1,3-N-ACETYLGLUCOSAMINYLTRANSFERASE 4"/>
    <property type="match status" value="1"/>
</dbReference>
<evidence type="ECO:0000256" key="6">
    <source>
        <dbReference type="ARBA" id="ARBA00022968"/>
    </source>
</evidence>
<organism evidence="14 15">
    <name type="scientific">Chloebia gouldiae</name>
    <name type="common">Gouldian finch</name>
    <name type="synonym">Erythrura gouldiae</name>
    <dbReference type="NCBI Taxonomy" id="44316"/>
    <lineage>
        <taxon>Eukaryota</taxon>
        <taxon>Metazoa</taxon>
        <taxon>Chordata</taxon>
        <taxon>Craniata</taxon>
        <taxon>Vertebrata</taxon>
        <taxon>Euteleostomi</taxon>
        <taxon>Archelosauria</taxon>
        <taxon>Archosauria</taxon>
        <taxon>Dinosauria</taxon>
        <taxon>Saurischia</taxon>
        <taxon>Theropoda</taxon>
        <taxon>Coelurosauria</taxon>
        <taxon>Aves</taxon>
        <taxon>Neognathae</taxon>
        <taxon>Neoaves</taxon>
        <taxon>Telluraves</taxon>
        <taxon>Australaves</taxon>
        <taxon>Passeriformes</taxon>
        <taxon>Passeroidea</taxon>
        <taxon>Passeridae</taxon>
        <taxon>Chloebia</taxon>
    </lineage>
</organism>
<keyword evidence="15" id="KW-1185">Reference proteome</keyword>
<dbReference type="GO" id="GO:0008499">
    <property type="term" value="F:N-acetyl-beta-D-glucosaminide beta-(1,3)-galactosyltransferase activity"/>
    <property type="evidence" value="ECO:0007669"/>
    <property type="project" value="UniProtKB-ARBA"/>
</dbReference>
<comment type="caution">
    <text evidence="14">The sequence shown here is derived from an EMBL/GenBank/DDBJ whole genome shotgun (WGS) entry which is preliminary data.</text>
</comment>
<dbReference type="GO" id="GO:0016266">
    <property type="term" value="P:protein O-linked glycosylation via N-acetyl-galactosamine"/>
    <property type="evidence" value="ECO:0007669"/>
    <property type="project" value="UniProtKB-ARBA"/>
</dbReference>
<feature type="transmembrane region" description="Helical" evidence="12">
    <location>
        <begin position="7"/>
        <end position="24"/>
    </location>
</feature>
<dbReference type="EC" id="2.4.1.-" evidence="12"/>
<proteinExistence type="inferred from homology"/>
<dbReference type="AlphaFoldDB" id="A0A3L8SCD1"/>
<reference evidence="14 15" key="1">
    <citation type="journal article" date="2018" name="Proc. R. Soc. B">
        <title>A non-coding region near Follistatin controls head colour polymorphism in the Gouldian finch.</title>
        <authorList>
            <person name="Toomey M.B."/>
            <person name="Marques C.I."/>
            <person name="Andrade P."/>
            <person name="Araujo P.M."/>
            <person name="Sabatino S."/>
            <person name="Gazda M.A."/>
            <person name="Afonso S."/>
            <person name="Lopes R.J."/>
            <person name="Corbo J.C."/>
            <person name="Carneiro M."/>
        </authorList>
    </citation>
    <scope>NUCLEOTIDE SEQUENCE [LARGE SCALE GENOMIC DNA]</scope>
    <source>
        <strain evidence="14">Red01</strain>
        <tissue evidence="14">Muscle</tissue>
    </source>
</reference>
<name>A0A3L8SCD1_CHLGU</name>
<dbReference type="Gene3D" id="3.90.550.50">
    <property type="match status" value="1"/>
</dbReference>
<keyword evidence="6 12" id="KW-0735">Signal-anchor</keyword>
<evidence type="ECO:0000256" key="10">
    <source>
        <dbReference type="ARBA" id="ARBA00023180"/>
    </source>
</evidence>
<dbReference type="GO" id="GO:0030311">
    <property type="term" value="P:poly-N-acetyllactosamine biosynthetic process"/>
    <property type="evidence" value="ECO:0007669"/>
    <property type="project" value="TreeGrafter"/>
</dbReference>